<accession>A0A3L6PIU9</accession>
<protein>
    <submittedName>
        <fullName evidence="1">UDP-glycosyltransferase 84A1-like</fullName>
    </submittedName>
</protein>
<gene>
    <name evidence="1" type="ORF">C2845_PM18G08590</name>
</gene>
<dbReference type="AlphaFoldDB" id="A0A3L6PIU9"/>
<name>A0A3L6PIU9_PANMI</name>
<evidence type="ECO:0000313" key="1">
    <source>
        <dbReference type="EMBL" id="RLM58233.1"/>
    </source>
</evidence>
<evidence type="ECO:0000313" key="2">
    <source>
        <dbReference type="Proteomes" id="UP000275267"/>
    </source>
</evidence>
<sequence>MGGGLKELAMRARAREWKGKASAAVADGGSSDRATQDFVEAVLSIGTGCSRKKQEKDVIEGLMTDLCPESRSWIYAWSHNGTTMCPPLAKP</sequence>
<dbReference type="Proteomes" id="UP000275267">
    <property type="component" value="Unassembled WGS sequence"/>
</dbReference>
<organism evidence="1 2">
    <name type="scientific">Panicum miliaceum</name>
    <name type="common">Proso millet</name>
    <name type="synonym">Broomcorn millet</name>
    <dbReference type="NCBI Taxonomy" id="4540"/>
    <lineage>
        <taxon>Eukaryota</taxon>
        <taxon>Viridiplantae</taxon>
        <taxon>Streptophyta</taxon>
        <taxon>Embryophyta</taxon>
        <taxon>Tracheophyta</taxon>
        <taxon>Spermatophyta</taxon>
        <taxon>Magnoliopsida</taxon>
        <taxon>Liliopsida</taxon>
        <taxon>Poales</taxon>
        <taxon>Poaceae</taxon>
        <taxon>PACMAD clade</taxon>
        <taxon>Panicoideae</taxon>
        <taxon>Panicodae</taxon>
        <taxon>Paniceae</taxon>
        <taxon>Panicinae</taxon>
        <taxon>Panicum</taxon>
        <taxon>Panicum sect. Panicum</taxon>
    </lineage>
</organism>
<comment type="caution">
    <text evidence="1">The sequence shown here is derived from an EMBL/GenBank/DDBJ whole genome shotgun (WGS) entry which is preliminary data.</text>
</comment>
<proteinExistence type="predicted"/>
<dbReference type="EMBL" id="PQIB02000017">
    <property type="protein sequence ID" value="RLM58233.1"/>
    <property type="molecule type" value="Genomic_DNA"/>
</dbReference>
<reference evidence="2" key="1">
    <citation type="journal article" date="2019" name="Nat. Commun.">
        <title>The genome of broomcorn millet.</title>
        <authorList>
            <person name="Zou C."/>
            <person name="Miki D."/>
            <person name="Li D."/>
            <person name="Tang Q."/>
            <person name="Xiao L."/>
            <person name="Rajput S."/>
            <person name="Deng P."/>
            <person name="Jia W."/>
            <person name="Huang R."/>
            <person name="Zhang M."/>
            <person name="Sun Y."/>
            <person name="Hu J."/>
            <person name="Fu X."/>
            <person name="Schnable P.S."/>
            <person name="Li F."/>
            <person name="Zhang H."/>
            <person name="Feng B."/>
            <person name="Zhu X."/>
            <person name="Liu R."/>
            <person name="Schnable J.C."/>
            <person name="Zhu J.-K."/>
            <person name="Zhang H."/>
        </authorList>
    </citation>
    <scope>NUCLEOTIDE SEQUENCE [LARGE SCALE GENOMIC DNA]</scope>
</reference>
<keyword evidence="2" id="KW-1185">Reference proteome</keyword>
<dbReference type="GO" id="GO:0016740">
    <property type="term" value="F:transferase activity"/>
    <property type="evidence" value="ECO:0007669"/>
    <property type="project" value="UniProtKB-KW"/>
</dbReference>